<keyword evidence="6" id="KW-0969">Cilium</keyword>
<name>A0A1Y2HZ89_9FUNG</name>
<feature type="region of interest" description="Disordered" evidence="13">
    <location>
        <begin position="79"/>
        <end position="112"/>
    </location>
</feature>
<evidence type="ECO:0000256" key="7">
    <source>
        <dbReference type="ARBA" id="ARBA00023212"/>
    </source>
</evidence>
<dbReference type="SUPFAM" id="SSF50978">
    <property type="entry name" value="WD40 repeat-like"/>
    <property type="match status" value="1"/>
</dbReference>
<dbReference type="InterPro" id="IPR050687">
    <property type="entry name" value="Dynein_IC"/>
</dbReference>
<gene>
    <name evidence="14" type="ORF">BCR44DRAFT_1218036</name>
</gene>
<dbReference type="SMART" id="SM00320">
    <property type="entry name" value="WD40"/>
    <property type="match status" value="4"/>
</dbReference>
<comment type="subcellular location">
    <subcellularLocation>
        <location evidence="1">Cytoplasm</location>
        <location evidence="1">Cytoskeleton</location>
        <location evidence="1">Flagellum axoneme</location>
    </subcellularLocation>
    <subcellularLocation>
        <location evidence="9">Dynein axonemal particle</location>
    </subcellularLocation>
</comment>
<protein>
    <recommendedName>
        <fullName evidence="10">Dynein axonemal intermediate chain 4</fullName>
    </recommendedName>
    <alternativeName>
        <fullName evidence="11">WD repeat-containing protein 78</fullName>
    </alternativeName>
</protein>
<keyword evidence="7" id="KW-0206">Cytoskeleton</keyword>
<evidence type="ECO:0000313" key="15">
    <source>
        <dbReference type="Proteomes" id="UP000193411"/>
    </source>
</evidence>
<evidence type="ECO:0000256" key="9">
    <source>
        <dbReference type="ARBA" id="ARBA00024190"/>
    </source>
</evidence>
<feature type="compositionally biased region" description="Gly residues" evidence="13">
    <location>
        <begin position="82"/>
        <end position="97"/>
    </location>
</feature>
<organism evidence="14 15">
    <name type="scientific">Catenaria anguillulae PL171</name>
    <dbReference type="NCBI Taxonomy" id="765915"/>
    <lineage>
        <taxon>Eukaryota</taxon>
        <taxon>Fungi</taxon>
        <taxon>Fungi incertae sedis</taxon>
        <taxon>Blastocladiomycota</taxon>
        <taxon>Blastocladiomycetes</taxon>
        <taxon>Blastocladiales</taxon>
        <taxon>Catenariaceae</taxon>
        <taxon>Catenaria</taxon>
    </lineage>
</organism>
<evidence type="ECO:0000256" key="8">
    <source>
        <dbReference type="ARBA" id="ARBA00023273"/>
    </source>
</evidence>
<evidence type="ECO:0000256" key="3">
    <source>
        <dbReference type="ARBA" id="ARBA00022574"/>
    </source>
</evidence>
<dbReference type="GO" id="GO:0005858">
    <property type="term" value="C:axonemal dynein complex"/>
    <property type="evidence" value="ECO:0007669"/>
    <property type="project" value="TreeGrafter"/>
</dbReference>
<evidence type="ECO:0000256" key="10">
    <source>
        <dbReference type="ARBA" id="ARBA00040002"/>
    </source>
</evidence>
<dbReference type="OrthoDB" id="366230at2759"/>
<dbReference type="GO" id="GO:0120293">
    <property type="term" value="C:dynein axonemal particle"/>
    <property type="evidence" value="ECO:0007669"/>
    <property type="project" value="UniProtKB-SubCell"/>
</dbReference>
<evidence type="ECO:0000256" key="2">
    <source>
        <dbReference type="ARBA" id="ARBA00022490"/>
    </source>
</evidence>
<dbReference type="GO" id="GO:0045503">
    <property type="term" value="F:dynein light chain binding"/>
    <property type="evidence" value="ECO:0007669"/>
    <property type="project" value="TreeGrafter"/>
</dbReference>
<keyword evidence="8" id="KW-0966">Cell projection</keyword>
<keyword evidence="5" id="KW-0282">Flagellum</keyword>
<feature type="compositionally biased region" description="Low complexity" evidence="13">
    <location>
        <begin position="98"/>
        <end position="112"/>
    </location>
</feature>
<dbReference type="PROSITE" id="PS00678">
    <property type="entry name" value="WD_REPEATS_1"/>
    <property type="match status" value="1"/>
</dbReference>
<dbReference type="Pfam" id="PF00400">
    <property type="entry name" value="WD40"/>
    <property type="match status" value="2"/>
</dbReference>
<dbReference type="AlphaFoldDB" id="A0A1Y2HZ89"/>
<evidence type="ECO:0000256" key="13">
    <source>
        <dbReference type="SAM" id="MobiDB-lite"/>
    </source>
</evidence>
<dbReference type="PANTHER" id="PTHR12442">
    <property type="entry name" value="DYNEIN INTERMEDIATE CHAIN"/>
    <property type="match status" value="1"/>
</dbReference>
<comment type="caution">
    <text evidence="14">The sequence shown here is derived from an EMBL/GenBank/DDBJ whole genome shotgun (WGS) entry which is preliminary data.</text>
</comment>
<sequence length="358" mass="38502">MGGALCIDSSALACKHRDPVWQVRWVDKEQSIGDHHSRAESVVSVSTDGRVCQWLLRKGLGGSDLMTLKAVKAPEAKRAQAGAGGSQASGGKGGAAKGAGASSSSSSSSGSAAAGMANGRSSFISRSAGGLGFDFHPTDHNTRWLRTQVFRSYNEQYLTNYYGHAGPVHRVKWSPFSPNVFATCSADWSVGLWHQESEKMGLKFYSGKDAIMDLDWCPHSPTVLASVSLDGRIEVWDLSQSVLDPTVVHSVLDQRLMCCLFGLETPILVTGDDAGSVNVYKLRRMHLLKIHPKDREAVSKEQLDAVMASMGSMGSVLDMVKERTAMLESLVLASKNGGSTGRGRRAAGRGWCGWRQAR</sequence>
<keyword evidence="2" id="KW-0963">Cytoplasm</keyword>
<evidence type="ECO:0000256" key="11">
    <source>
        <dbReference type="ARBA" id="ARBA00041557"/>
    </source>
</evidence>
<evidence type="ECO:0000256" key="4">
    <source>
        <dbReference type="ARBA" id="ARBA00022737"/>
    </source>
</evidence>
<dbReference type="PANTHER" id="PTHR12442:SF12">
    <property type="entry name" value="DYNEIN AXONEMAL INTERMEDIATE CHAIN 4"/>
    <property type="match status" value="1"/>
</dbReference>
<dbReference type="STRING" id="765915.A0A1Y2HZ89"/>
<dbReference type="GO" id="GO:0003341">
    <property type="term" value="P:cilium movement"/>
    <property type="evidence" value="ECO:0007669"/>
    <property type="project" value="TreeGrafter"/>
</dbReference>
<keyword evidence="3 12" id="KW-0853">WD repeat</keyword>
<dbReference type="PROSITE" id="PS50082">
    <property type="entry name" value="WD_REPEATS_2"/>
    <property type="match status" value="2"/>
</dbReference>
<evidence type="ECO:0000256" key="6">
    <source>
        <dbReference type="ARBA" id="ARBA00023069"/>
    </source>
</evidence>
<dbReference type="InterPro" id="IPR001680">
    <property type="entry name" value="WD40_rpt"/>
</dbReference>
<dbReference type="InterPro" id="IPR036322">
    <property type="entry name" value="WD40_repeat_dom_sf"/>
</dbReference>
<reference evidence="14 15" key="1">
    <citation type="submission" date="2016-07" db="EMBL/GenBank/DDBJ databases">
        <title>Pervasive Adenine N6-methylation of Active Genes in Fungi.</title>
        <authorList>
            <consortium name="DOE Joint Genome Institute"/>
            <person name="Mondo S.J."/>
            <person name="Dannebaum R.O."/>
            <person name="Kuo R.C."/>
            <person name="Labutti K."/>
            <person name="Haridas S."/>
            <person name="Kuo A."/>
            <person name="Salamov A."/>
            <person name="Ahrendt S.R."/>
            <person name="Lipzen A."/>
            <person name="Sullivan W."/>
            <person name="Andreopoulos W.B."/>
            <person name="Clum A."/>
            <person name="Lindquist E."/>
            <person name="Daum C."/>
            <person name="Ramamoorthy G.K."/>
            <person name="Gryganskyi A."/>
            <person name="Culley D."/>
            <person name="Magnuson J.K."/>
            <person name="James T.Y."/>
            <person name="O'Malley M.A."/>
            <person name="Stajich J.E."/>
            <person name="Spatafora J.W."/>
            <person name="Visel A."/>
            <person name="Grigoriev I.V."/>
        </authorList>
    </citation>
    <scope>NUCLEOTIDE SEQUENCE [LARGE SCALE GENOMIC DNA]</scope>
    <source>
        <strain evidence="14 15">PL171</strain>
    </source>
</reference>
<dbReference type="Proteomes" id="UP000193411">
    <property type="component" value="Unassembled WGS sequence"/>
</dbReference>
<feature type="region of interest" description="Disordered" evidence="13">
    <location>
        <begin position="336"/>
        <end position="358"/>
    </location>
</feature>
<dbReference type="Gene3D" id="2.130.10.10">
    <property type="entry name" value="YVTN repeat-like/Quinoprotein amine dehydrogenase"/>
    <property type="match status" value="1"/>
</dbReference>
<keyword evidence="15" id="KW-1185">Reference proteome</keyword>
<feature type="compositionally biased region" description="Low complexity" evidence="13">
    <location>
        <begin position="348"/>
        <end position="358"/>
    </location>
</feature>
<accession>A0A1Y2HZ89</accession>
<dbReference type="GO" id="GO:0045504">
    <property type="term" value="F:dynein heavy chain binding"/>
    <property type="evidence" value="ECO:0007669"/>
    <property type="project" value="TreeGrafter"/>
</dbReference>
<dbReference type="EMBL" id="MCFL01000004">
    <property type="protein sequence ID" value="ORZ39927.1"/>
    <property type="molecule type" value="Genomic_DNA"/>
</dbReference>
<keyword evidence="4" id="KW-0677">Repeat</keyword>
<evidence type="ECO:0000256" key="12">
    <source>
        <dbReference type="PROSITE-ProRule" id="PRU00221"/>
    </source>
</evidence>
<evidence type="ECO:0000256" key="1">
    <source>
        <dbReference type="ARBA" id="ARBA00004611"/>
    </source>
</evidence>
<feature type="repeat" description="WD" evidence="12">
    <location>
        <begin position="204"/>
        <end position="239"/>
    </location>
</feature>
<proteinExistence type="predicted"/>
<evidence type="ECO:0000256" key="5">
    <source>
        <dbReference type="ARBA" id="ARBA00022846"/>
    </source>
</evidence>
<dbReference type="InterPro" id="IPR015943">
    <property type="entry name" value="WD40/YVTN_repeat-like_dom_sf"/>
</dbReference>
<feature type="repeat" description="WD" evidence="12">
    <location>
        <begin position="161"/>
        <end position="203"/>
    </location>
</feature>
<evidence type="ECO:0000313" key="14">
    <source>
        <dbReference type="EMBL" id="ORZ39927.1"/>
    </source>
</evidence>
<dbReference type="InterPro" id="IPR019775">
    <property type="entry name" value="WD40_repeat_CS"/>
</dbReference>